<name>A0AA89C1V8_PINIB</name>
<evidence type="ECO:0000313" key="1">
    <source>
        <dbReference type="EMBL" id="KAK3091242.1"/>
    </source>
</evidence>
<proteinExistence type="predicted"/>
<protein>
    <submittedName>
        <fullName evidence="1">Uncharacterized protein</fullName>
    </submittedName>
</protein>
<accession>A0AA89C1V8</accession>
<keyword evidence="2" id="KW-1185">Reference proteome</keyword>
<sequence length="528" mass="58609">MRQQTDTVTYSIFGTDAQVVDFGSKTVLTRITVTSNDGCHLSFRYSQGCNQTGGTDPVLTDAENITVLTNITTYVGYLAVKCIEMTNIVAGSFCRVFIETQTGSPSFAPVIAVSAFWQNEICQFANIMMPDLMTSSNVQLYHGEIGDTSSRYAALRHTGTGLGLKLGSWPVPDTRIFVRPADQYNDSILLQRIEITTNVTSICVKAVLCNSTNNIENSTLSFREEIENGAVTIWMSNDSTPLCILQVEISLPTLTSNDTSLKRSLRMGLFGCVNNSDTTCSIVDLFKEEYFPSNKITLYSEQEGTDMTSIGTCGEGLQIPVYDVLENPVFYIKLTQSPQIFVLVDRIMLLGASLTAYVSAAKRQYGVFEILNTTTFTSGVIAEFQTSIEVHTLQVSASHTDFKMEIWGCILNRDLQPDPVAAPTAKLQNTRCENTKTSILRDEKETYDNINIEHKRLHVNQRDQWATGADFGRPFAKQVSNGMDILDYRAHNLLTSANYPEISKNVQLRCKTTSSLLDDHTQTRPQNA</sequence>
<organism evidence="1 2">
    <name type="scientific">Pinctada imbricata</name>
    <name type="common">Atlantic pearl-oyster</name>
    <name type="synonym">Pinctada martensii</name>
    <dbReference type="NCBI Taxonomy" id="66713"/>
    <lineage>
        <taxon>Eukaryota</taxon>
        <taxon>Metazoa</taxon>
        <taxon>Spiralia</taxon>
        <taxon>Lophotrochozoa</taxon>
        <taxon>Mollusca</taxon>
        <taxon>Bivalvia</taxon>
        <taxon>Autobranchia</taxon>
        <taxon>Pteriomorphia</taxon>
        <taxon>Pterioida</taxon>
        <taxon>Pterioidea</taxon>
        <taxon>Pteriidae</taxon>
        <taxon>Pinctada</taxon>
    </lineage>
</organism>
<dbReference type="Proteomes" id="UP001186944">
    <property type="component" value="Unassembled WGS sequence"/>
</dbReference>
<dbReference type="EMBL" id="VSWD01000010">
    <property type="protein sequence ID" value="KAK3091242.1"/>
    <property type="molecule type" value="Genomic_DNA"/>
</dbReference>
<dbReference type="AlphaFoldDB" id="A0AA89C1V8"/>
<gene>
    <name evidence="1" type="ORF">FSP39_018214</name>
</gene>
<evidence type="ECO:0000313" key="2">
    <source>
        <dbReference type="Proteomes" id="UP001186944"/>
    </source>
</evidence>
<reference evidence="1" key="1">
    <citation type="submission" date="2019-08" db="EMBL/GenBank/DDBJ databases">
        <title>The improved chromosome-level genome for the pearl oyster Pinctada fucata martensii using PacBio sequencing and Hi-C.</title>
        <authorList>
            <person name="Zheng Z."/>
        </authorList>
    </citation>
    <scope>NUCLEOTIDE SEQUENCE</scope>
    <source>
        <strain evidence="1">ZZ-2019</strain>
        <tissue evidence="1">Adductor muscle</tissue>
    </source>
</reference>
<comment type="caution">
    <text evidence="1">The sequence shown here is derived from an EMBL/GenBank/DDBJ whole genome shotgun (WGS) entry which is preliminary data.</text>
</comment>